<dbReference type="InterPro" id="IPR036259">
    <property type="entry name" value="MFS_trans_sf"/>
</dbReference>
<dbReference type="Pfam" id="PF07690">
    <property type="entry name" value="MFS_1"/>
    <property type="match status" value="1"/>
</dbReference>
<feature type="transmembrane region" description="Helical" evidence="6">
    <location>
        <begin position="209"/>
        <end position="232"/>
    </location>
</feature>
<keyword evidence="5 6" id="KW-0472">Membrane</keyword>
<dbReference type="Gene3D" id="1.20.1250.20">
    <property type="entry name" value="MFS general substrate transporter like domains"/>
    <property type="match status" value="2"/>
</dbReference>
<feature type="transmembrane region" description="Helical" evidence="6">
    <location>
        <begin position="80"/>
        <end position="99"/>
    </location>
</feature>
<dbReference type="InterPro" id="IPR050189">
    <property type="entry name" value="MFS_Efflux_Transporters"/>
</dbReference>
<evidence type="ECO:0000313" key="9">
    <source>
        <dbReference type="Proteomes" id="UP001208935"/>
    </source>
</evidence>
<dbReference type="PANTHER" id="PTHR43124:SF3">
    <property type="entry name" value="CHLORAMPHENICOL EFFLUX PUMP RV0191"/>
    <property type="match status" value="1"/>
</dbReference>
<dbReference type="PROSITE" id="PS50850">
    <property type="entry name" value="MFS"/>
    <property type="match status" value="1"/>
</dbReference>
<dbReference type="InterPro" id="IPR011701">
    <property type="entry name" value="MFS"/>
</dbReference>
<keyword evidence="9" id="KW-1185">Reference proteome</keyword>
<feature type="transmembrane region" description="Helical" evidence="6">
    <location>
        <begin position="332"/>
        <end position="354"/>
    </location>
</feature>
<evidence type="ECO:0000313" key="8">
    <source>
        <dbReference type="EMBL" id="MCW5323061.1"/>
    </source>
</evidence>
<dbReference type="PANTHER" id="PTHR43124">
    <property type="entry name" value="PURINE EFFLUX PUMP PBUE"/>
    <property type="match status" value="1"/>
</dbReference>
<evidence type="ECO:0000256" key="5">
    <source>
        <dbReference type="ARBA" id="ARBA00023136"/>
    </source>
</evidence>
<keyword evidence="2" id="KW-1003">Cell membrane</keyword>
<feature type="transmembrane region" description="Helical" evidence="6">
    <location>
        <begin position="171"/>
        <end position="188"/>
    </location>
</feature>
<evidence type="ECO:0000256" key="4">
    <source>
        <dbReference type="ARBA" id="ARBA00022989"/>
    </source>
</evidence>
<evidence type="ECO:0000256" key="2">
    <source>
        <dbReference type="ARBA" id="ARBA00022475"/>
    </source>
</evidence>
<reference evidence="9" key="1">
    <citation type="submission" date="2023-07" db="EMBL/GenBank/DDBJ databases">
        <title>Verminephrobacter genomes.</title>
        <authorList>
            <person name="Lund M.B."/>
        </authorList>
    </citation>
    <scope>NUCLEOTIDE SEQUENCE [LARGE SCALE GENOMIC DNA]</scope>
    <source>
        <strain evidence="9">AtM5-05</strain>
    </source>
</reference>
<feature type="domain" description="Major facilitator superfamily (MFS) profile" evidence="7">
    <location>
        <begin position="15"/>
        <end position="390"/>
    </location>
</feature>
<protein>
    <submittedName>
        <fullName evidence="8">MFS transporter</fullName>
    </submittedName>
</protein>
<sequence length="398" mass="40867">MTAITATPAGREIGIRTLLVLAMAMPMLLLYAVSALGPQLVHDLAISPESLGYFTVGSFGMATVLSLRVGALVSRIGGRYGLAMLFGSVALTFALMASLPGFYSLLLTTALLGMAQALANPVTNLLIDQRVAPQHKAFVVGLKQSGVQLAALFAGAVLPTCALQLGWRGTFALVVPLALALSLWALRQTGQPAAKDVARATATTLNPRLGSLMAVQCCVGIALSAFITYLPLYAVSLGMDQAEAGFLVALFGAMGIVSRLVITPLGARLREDAFLLAGLLLVSGMSIALILQADAASSALLWLAATGVGLTAVATNAIAMSMLIRDAAFGNVASTSGMVSAAFFAGFTIGPASIGELARRSGSLGSAWEVLLVVLALGIVSSLFLAQLRRRGDTSAAE</sequence>
<keyword evidence="3 6" id="KW-0812">Transmembrane</keyword>
<feature type="transmembrane region" description="Helical" evidence="6">
    <location>
        <begin position="299"/>
        <end position="320"/>
    </location>
</feature>
<comment type="caution">
    <text evidence="8">The sequence shown here is derived from an EMBL/GenBank/DDBJ whole genome shotgun (WGS) entry which is preliminary data.</text>
</comment>
<organism evidence="8 9">
    <name type="scientific">Verminephrobacter aporrectodeae subsp. tuberculatae</name>
    <dbReference type="NCBI Taxonomy" id="1110392"/>
    <lineage>
        <taxon>Bacteria</taxon>
        <taxon>Pseudomonadati</taxon>
        <taxon>Pseudomonadota</taxon>
        <taxon>Betaproteobacteria</taxon>
        <taxon>Burkholderiales</taxon>
        <taxon>Comamonadaceae</taxon>
        <taxon>Verminephrobacter</taxon>
    </lineage>
</organism>
<evidence type="ECO:0000256" key="6">
    <source>
        <dbReference type="SAM" id="Phobius"/>
    </source>
</evidence>
<feature type="transmembrane region" description="Helical" evidence="6">
    <location>
        <begin position="244"/>
        <end position="262"/>
    </location>
</feature>
<gene>
    <name evidence="8" type="ORF">D5039_18515</name>
</gene>
<feature type="transmembrane region" description="Helical" evidence="6">
    <location>
        <begin position="53"/>
        <end position="73"/>
    </location>
</feature>
<proteinExistence type="predicted"/>
<keyword evidence="4 6" id="KW-1133">Transmembrane helix</keyword>
<evidence type="ECO:0000256" key="3">
    <source>
        <dbReference type="ARBA" id="ARBA00022692"/>
    </source>
</evidence>
<evidence type="ECO:0000256" key="1">
    <source>
        <dbReference type="ARBA" id="ARBA00004651"/>
    </source>
</evidence>
<dbReference type="EMBL" id="QZCW01000003">
    <property type="protein sequence ID" value="MCW5323061.1"/>
    <property type="molecule type" value="Genomic_DNA"/>
</dbReference>
<dbReference type="Proteomes" id="UP001208935">
    <property type="component" value="Unassembled WGS sequence"/>
</dbReference>
<accession>A0ABT3KXJ7</accession>
<evidence type="ECO:0000259" key="7">
    <source>
        <dbReference type="PROSITE" id="PS50850"/>
    </source>
</evidence>
<dbReference type="RefSeq" id="WP_265283078.1">
    <property type="nucleotide sequence ID" value="NZ_QZCW01000003.1"/>
</dbReference>
<feature type="transmembrane region" description="Helical" evidence="6">
    <location>
        <begin position="18"/>
        <end position="41"/>
    </location>
</feature>
<dbReference type="SUPFAM" id="SSF103473">
    <property type="entry name" value="MFS general substrate transporter"/>
    <property type="match status" value="1"/>
</dbReference>
<feature type="transmembrane region" description="Helical" evidence="6">
    <location>
        <begin position="366"/>
        <end position="386"/>
    </location>
</feature>
<comment type="subcellular location">
    <subcellularLocation>
        <location evidence="1">Cell membrane</location>
        <topology evidence="1">Multi-pass membrane protein</topology>
    </subcellularLocation>
</comment>
<feature type="transmembrane region" description="Helical" evidence="6">
    <location>
        <begin position="274"/>
        <end position="293"/>
    </location>
</feature>
<name>A0ABT3KXJ7_9BURK</name>
<dbReference type="InterPro" id="IPR020846">
    <property type="entry name" value="MFS_dom"/>
</dbReference>